<sequence length="62" mass="7269">MIAANRRAEIEKSVRGTHREVIQGAKLRYRCGLPPYPQFFSPNAAIEKYPVRRNHLMTRCLR</sequence>
<comment type="caution">
    <text evidence="1">The sequence shown here is derived from an EMBL/GenBank/DDBJ whole genome shotgun (WGS) entry which is preliminary data.</text>
</comment>
<keyword evidence="2" id="KW-1185">Reference proteome</keyword>
<evidence type="ECO:0000313" key="2">
    <source>
        <dbReference type="Proteomes" id="UP000054770"/>
    </source>
</evidence>
<gene>
    <name evidence="1" type="ORF">AWB68_05877</name>
</gene>
<reference evidence="1" key="1">
    <citation type="submission" date="2016-01" db="EMBL/GenBank/DDBJ databases">
        <authorList>
            <person name="Peeters C."/>
        </authorList>
    </citation>
    <scope>NUCLEOTIDE SEQUENCE [LARGE SCALE GENOMIC DNA]</scope>
    <source>
        <strain evidence="1">LMG 22940</strain>
    </source>
</reference>
<organism evidence="1 2">
    <name type="scientific">Caballeronia choica</name>
    <dbReference type="NCBI Taxonomy" id="326476"/>
    <lineage>
        <taxon>Bacteria</taxon>
        <taxon>Pseudomonadati</taxon>
        <taxon>Pseudomonadota</taxon>
        <taxon>Betaproteobacteria</taxon>
        <taxon>Burkholderiales</taxon>
        <taxon>Burkholderiaceae</taxon>
        <taxon>Caballeronia</taxon>
    </lineage>
</organism>
<proteinExistence type="predicted"/>
<dbReference type="EMBL" id="FCON02000093">
    <property type="protein sequence ID" value="SAL80521.1"/>
    <property type="molecule type" value="Genomic_DNA"/>
</dbReference>
<evidence type="ECO:0000313" key="1">
    <source>
        <dbReference type="EMBL" id="SAL80521.1"/>
    </source>
</evidence>
<dbReference type="Proteomes" id="UP000054770">
    <property type="component" value="Unassembled WGS sequence"/>
</dbReference>
<name>A0A158KJD4_9BURK</name>
<dbReference type="AlphaFoldDB" id="A0A158KJD4"/>
<protein>
    <submittedName>
        <fullName evidence="1">Uncharacterized protein</fullName>
    </submittedName>
</protein>
<accession>A0A158KJD4</accession>